<proteinExistence type="predicted"/>
<evidence type="ECO:0000259" key="1">
    <source>
        <dbReference type="Pfam" id="PF21834"/>
    </source>
</evidence>
<evidence type="ECO:0000313" key="3">
    <source>
        <dbReference type="Proteomes" id="UP000289411"/>
    </source>
</evidence>
<name>A0A4Q2R506_9HYPH</name>
<dbReference type="OrthoDB" id="7575967at2"/>
<dbReference type="InterPro" id="IPR054189">
    <property type="entry name" value="DUF6894"/>
</dbReference>
<dbReference type="RefSeq" id="WP_129222182.1">
    <property type="nucleotide sequence ID" value="NZ_QYBC01000041.1"/>
</dbReference>
<comment type="caution">
    <text evidence="2">The sequence shown here is derived from an EMBL/GenBank/DDBJ whole genome shotgun (WGS) entry which is preliminary data.</text>
</comment>
<dbReference type="Pfam" id="PF21834">
    <property type="entry name" value="DUF6894"/>
    <property type="match status" value="1"/>
</dbReference>
<organism evidence="2 3">
    <name type="scientific">Lichenibacterium ramalinae</name>
    <dbReference type="NCBI Taxonomy" id="2316527"/>
    <lineage>
        <taxon>Bacteria</taxon>
        <taxon>Pseudomonadati</taxon>
        <taxon>Pseudomonadota</taxon>
        <taxon>Alphaproteobacteria</taxon>
        <taxon>Hyphomicrobiales</taxon>
        <taxon>Lichenihabitantaceae</taxon>
        <taxon>Lichenibacterium</taxon>
    </lineage>
</organism>
<dbReference type="AlphaFoldDB" id="A0A4Q2R506"/>
<feature type="domain" description="DUF6894" evidence="1">
    <location>
        <begin position="3"/>
        <end position="69"/>
    </location>
</feature>
<reference evidence="2 3" key="2">
    <citation type="submission" date="2019-02" db="EMBL/GenBank/DDBJ databases">
        <title>'Lichenibacterium ramalinii' gen. nov. sp. nov., 'Lichenibacterium minor' gen. nov. sp. nov.</title>
        <authorList>
            <person name="Pankratov T."/>
        </authorList>
    </citation>
    <scope>NUCLEOTIDE SEQUENCE [LARGE SCALE GENOMIC DNA]</scope>
    <source>
        <strain evidence="2 3">RmlP001</strain>
    </source>
</reference>
<keyword evidence="3" id="KW-1185">Reference proteome</keyword>
<dbReference type="EMBL" id="QYBC01000041">
    <property type="protein sequence ID" value="RYB01412.1"/>
    <property type="molecule type" value="Genomic_DNA"/>
</dbReference>
<protein>
    <recommendedName>
        <fullName evidence="1">DUF6894 domain-containing protein</fullName>
    </recommendedName>
</protein>
<evidence type="ECO:0000313" key="2">
    <source>
        <dbReference type="EMBL" id="RYB01412.1"/>
    </source>
</evidence>
<reference evidence="2 3" key="1">
    <citation type="submission" date="2018-09" db="EMBL/GenBank/DDBJ databases">
        <authorList>
            <person name="Grouzdev D.S."/>
            <person name="Krutkina M.S."/>
        </authorList>
    </citation>
    <scope>NUCLEOTIDE SEQUENCE [LARGE SCALE GENOMIC DNA]</scope>
    <source>
        <strain evidence="2 3">RmlP001</strain>
    </source>
</reference>
<sequence>MPRYFFHRTDGDFDPDREGTELPNLNAARLEAIRYAAETVKDSPDQIWSSTPFRIEVSDDTGMLLSTVIILEIEAPAARGLRGSQVPDFAGR</sequence>
<accession>A0A4Q2R506</accession>
<dbReference type="Proteomes" id="UP000289411">
    <property type="component" value="Unassembled WGS sequence"/>
</dbReference>
<gene>
    <name evidence="2" type="ORF">D3272_26155</name>
</gene>